<dbReference type="NCBIfam" id="NF004283">
    <property type="entry name" value="PRK05692.1"/>
    <property type="match status" value="1"/>
</dbReference>
<organism evidence="5 6">
    <name type="scientific">Halobacillus seohaensis</name>
    <dbReference type="NCBI Taxonomy" id="447421"/>
    <lineage>
        <taxon>Bacteria</taxon>
        <taxon>Bacillati</taxon>
        <taxon>Bacillota</taxon>
        <taxon>Bacilli</taxon>
        <taxon>Bacillales</taxon>
        <taxon>Bacillaceae</taxon>
        <taxon>Halobacillus</taxon>
    </lineage>
</organism>
<feature type="domain" description="Pyruvate carboxyltransferase" evidence="4">
    <location>
        <begin position="4"/>
        <end position="271"/>
    </location>
</feature>
<dbReference type="PROSITE" id="PS50991">
    <property type="entry name" value="PYR_CT"/>
    <property type="match status" value="1"/>
</dbReference>
<evidence type="ECO:0000256" key="3">
    <source>
        <dbReference type="ARBA" id="ARBA00023239"/>
    </source>
</evidence>
<keyword evidence="6" id="KW-1185">Reference proteome</keyword>
<dbReference type="RefSeq" id="WP_204709346.1">
    <property type="nucleotide sequence ID" value="NZ_JBHSZV010000027.1"/>
</dbReference>
<dbReference type="PANTHER" id="PTHR42738">
    <property type="entry name" value="HYDROXYMETHYLGLUTARYL-COA LYASE"/>
    <property type="match status" value="1"/>
</dbReference>
<evidence type="ECO:0000313" key="6">
    <source>
        <dbReference type="Proteomes" id="UP001596410"/>
    </source>
</evidence>
<dbReference type="Gene3D" id="3.20.20.70">
    <property type="entry name" value="Aldolase class I"/>
    <property type="match status" value="1"/>
</dbReference>
<comment type="caution">
    <text evidence="5">The sequence shown here is derived from an EMBL/GenBank/DDBJ whole genome shotgun (WGS) entry which is preliminary data.</text>
</comment>
<dbReference type="Pfam" id="PF00682">
    <property type="entry name" value="HMGL-like"/>
    <property type="match status" value="1"/>
</dbReference>
<reference evidence="6" key="1">
    <citation type="journal article" date="2019" name="Int. J. Syst. Evol. Microbiol.">
        <title>The Global Catalogue of Microorganisms (GCM) 10K type strain sequencing project: providing services to taxonomists for standard genome sequencing and annotation.</title>
        <authorList>
            <consortium name="The Broad Institute Genomics Platform"/>
            <consortium name="The Broad Institute Genome Sequencing Center for Infectious Disease"/>
            <person name="Wu L."/>
            <person name="Ma J."/>
        </authorList>
    </citation>
    <scope>NUCLEOTIDE SEQUENCE [LARGE SCALE GENOMIC DNA]</scope>
    <source>
        <strain evidence="6">CGMCC 4.1621</strain>
    </source>
</reference>
<evidence type="ECO:0000256" key="1">
    <source>
        <dbReference type="ARBA" id="ARBA00009405"/>
    </source>
</evidence>
<dbReference type="CDD" id="cd07938">
    <property type="entry name" value="DRE_TIM_HMGL"/>
    <property type="match status" value="1"/>
</dbReference>
<dbReference type="InterPro" id="IPR013785">
    <property type="entry name" value="Aldolase_TIM"/>
</dbReference>
<accession>A0ABW2EJ87</accession>
<dbReference type="GO" id="GO:0016829">
    <property type="term" value="F:lyase activity"/>
    <property type="evidence" value="ECO:0007669"/>
    <property type="project" value="UniProtKB-KW"/>
</dbReference>
<gene>
    <name evidence="5" type="ORF">ACFQIC_11070</name>
</gene>
<evidence type="ECO:0000259" key="4">
    <source>
        <dbReference type="PROSITE" id="PS50991"/>
    </source>
</evidence>
<keyword evidence="3 5" id="KW-0456">Lyase</keyword>
<dbReference type="InterPro" id="IPR000891">
    <property type="entry name" value="PYR_CT"/>
</dbReference>
<dbReference type="Proteomes" id="UP001596410">
    <property type="component" value="Unassembled WGS sequence"/>
</dbReference>
<proteinExistence type="inferred from homology"/>
<dbReference type="SUPFAM" id="SSF51569">
    <property type="entry name" value="Aldolase"/>
    <property type="match status" value="1"/>
</dbReference>
<evidence type="ECO:0000313" key="5">
    <source>
        <dbReference type="EMBL" id="MFC7062400.1"/>
    </source>
</evidence>
<sequence length="302" mass="33166">MKRIYIQEVATRDGLQIEDQFVPTDKKIDLINRMSDSGLDKIEVTSFVSPKAVPNLRDAKEVMDGIDRKPDVTYTTLIPNVKGAERAASCEADEVNLVASVSETHNQKNVRRTVEQSFADFKDISGFLSGTNIQINGTLATTFGCPFEGSIDEDRVMNLINEYLELGAKGITLADTTGMATPKQVYQLCEKVLKRWPDLPVTLHFHNTRGMGFANVIEGIRAGVSQFDASLGGLGGCPFAPGATGNICTEDLVHMLSFMDYEMRADLDQLIDTSKHLQTILQREVPGQIIKAGKITDLHAIS</sequence>
<dbReference type="InterPro" id="IPR043594">
    <property type="entry name" value="HMGL"/>
</dbReference>
<protein>
    <submittedName>
        <fullName evidence="5">Hydroxymethylglutaryl-CoA lyase</fullName>
    </submittedName>
</protein>
<evidence type="ECO:0000256" key="2">
    <source>
        <dbReference type="ARBA" id="ARBA00022723"/>
    </source>
</evidence>
<dbReference type="PANTHER" id="PTHR42738:SF7">
    <property type="entry name" value="HYDROXYMETHYLGLUTARYL-COA LYASE"/>
    <property type="match status" value="1"/>
</dbReference>
<comment type="similarity">
    <text evidence="1">Belongs to the HMG-CoA lyase family.</text>
</comment>
<name>A0ABW2EJ87_9BACI</name>
<dbReference type="EMBL" id="JBHSZV010000027">
    <property type="protein sequence ID" value="MFC7062400.1"/>
    <property type="molecule type" value="Genomic_DNA"/>
</dbReference>
<keyword evidence="2" id="KW-0479">Metal-binding</keyword>